<dbReference type="InterPro" id="IPR005616">
    <property type="entry name" value="CcmH/CycL/Ccl2/NrfF_N"/>
</dbReference>
<sequence length="370" mass="41116">MAAVQSVSRSGVSASAVSPLSPSRQSDVALPAVASSAADKSSKNSSTTSSRSAGGGQAAGAAGAAGERESHEDEEITRAEIEARAQAISRNVRCLTCANQSIDESQSDIAVLLRRLIRDELGKGKTEQQVYQKLTEDFGETVLYKPPFNAQTAILWLLPAVCMAGAAGLSWIARRRASRRLLAAPNLFPNLPLTAAERECLAKLIEPPSIARRRREWLPCMFHDDDMAGRQFKICEMRHIAKDPGRFKPTWKTKRPKDAIPWDKERKEGDAKREARREVADSTRRRLLKEQHDYTGFNIINGEIYDGSRIRSRMGGKKMRPVTSPPPEKIAEMEQRAEERRASRRESLMAEGIVPGRRKSAVKDNFNPYY</sequence>
<accession>A0A388LG94</accession>
<dbReference type="CDD" id="cd16378">
    <property type="entry name" value="CcmH_N"/>
    <property type="match status" value="1"/>
</dbReference>
<keyword evidence="3 5" id="KW-0479">Metal-binding</keyword>
<evidence type="ECO:0000259" key="7">
    <source>
        <dbReference type="Pfam" id="PF03918"/>
    </source>
</evidence>
<comment type="subcellular location">
    <subcellularLocation>
        <location evidence="5">Mitochondrion inner membrane</location>
    </subcellularLocation>
</comment>
<comment type="similarity">
    <text evidence="1 5">Belongs to the CcmH/CycL/Ccl2/NrfF family.</text>
</comment>
<dbReference type="InterPro" id="IPR038297">
    <property type="entry name" value="CcmH/CycL/NrfF/Ccl2_sf"/>
</dbReference>
<keyword evidence="5" id="KW-1133">Transmembrane helix</keyword>
<dbReference type="GO" id="GO:0005743">
    <property type="term" value="C:mitochondrial inner membrane"/>
    <property type="evidence" value="ECO:0007669"/>
    <property type="project" value="UniProtKB-SubCell"/>
</dbReference>
<feature type="region of interest" description="Disordered" evidence="6">
    <location>
        <begin position="314"/>
        <end position="370"/>
    </location>
</feature>
<evidence type="ECO:0000256" key="1">
    <source>
        <dbReference type="ARBA" id="ARBA00010342"/>
    </source>
</evidence>
<comment type="caution">
    <text evidence="8">The sequence shown here is derived from an EMBL/GenBank/DDBJ whole genome shotgun (WGS) entry which is preliminary data.</text>
</comment>
<feature type="region of interest" description="Disordered" evidence="6">
    <location>
        <begin position="1"/>
        <end position="75"/>
    </location>
</feature>
<feature type="compositionally biased region" description="Basic and acidic residues" evidence="6">
    <location>
        <begin position="66"/>
        <end position="75"/>
    </location>
</feature>
<keyword evidence="9" id="KW-1185">Reference proteome</keyword>
<evidence type="ECO:0000256" key="6">
    <source>
        <dbReference type="SAM" id="MobiDB-lite"/>
    </source>
</evidence>
<proteinExistence type="inferred from homology"/>
<keyword evidence="5" id="KW-0472">Membrane</keyword>
<dbReference type="PANTHER" id="PTHR47601">
    <property type="match status" value="1"/>
</dbReference>
<feature type="compositionally biased region" description="Low complexity" evidence="6">
    <location>
        <begin position="1"/>
        <end position="23"/>
    </location>
</feature>
<protein>
    <recommendedName>
        <fullName evidence="5">Cytochrome c-type biogenesis protein</fullName>
    </recommendedName>
</protein>
<dbReference type="EMBL" id="BFEA01000371">
    <property type="protein sequence ID" value="GBG81336.1"/>
    <property type="molecule type" value="Genomic_DNA"/>
</dbReference>
<dbReference type="STRING" id="69332.A0A388LG94"/>
<reference evidence="8 9" key="1">
    <citation type="journal article" date="2018" name="Cell">
        <title>The Chara Genome: Secondary Complexity and Implications for Plant Terrestrialization.</title>
        <authorList>
            <person name="Nishiyama T."/>
            <person name="Sakayama H."/>
            <person name="Vries J.D."/>
            <person name="Buschmann H."/>
            <person name="Saint-Marcoux D."/>
            <person name="Ullrich K.K."/>
            <person name="Haas F.B."/>
            <person name="Vanderstraeten L."/>
            <person name="Becker D."/>
            <person name="Lang D."/>
            <person name="Vosolsobe S."/>
            <person name="Rombauts S."/>
            <person name="Wilhelmsson P.K.I."/>
            <person name="Janitza P."/>
            <person name="Kern R."/>
            <person name="Heyl A."/>
            <person name="Rumpler F."/>
            <person name="Villalobos L.I.A.C."/>
            <person name="Clay J.M."/>
            <person name="Skokan R."/>
            <person name="Toyoda A."/>
            <person name="Suzuki Y."/>
            <person name="Kagoshima H."/>
            <person name="Schijlen E."/>
            <person name="Tajeshwar N."/>
            <person name="Catarino B."/>
            <person name="Hetherington A.J."/>
            <person name="Saltykova A."/>
            <person name="Bonnot C."/>
            <person name="Breuninger H."/>
            <person name="Symeonidi A."/>
            <person name="Radhakrishnan G.V."/>
            <person name="Van Nieuwerburgh F."/>
            <person name="Deforce D."/>
            <person name="Chang C."/>
            <person name="Karol K.G."/>
            <person name="Hedrich R."/>
            <person name="Ulvskov P."/>
            <person name="Glockner G."/>
            <person name="Delwiche C.F."/>
            <person name="Petrasek J."/>
            <person name="Van de Peer Y."/>
            <person name="Friml J."/>
            <person name="Beilby M."/>
            <person name="Dolan L."/>
            <person name="Kohara Y."/>
            <person name="Sugano S."/>
            <person name="Fujiyama A."/>
            <person name="Delaux P.-M."/>
            <person name="Quint M."/>
            <person name="TheiBen G."/>
            <person name="Hagemann M."/>
            <person name="Harholt J."/>
            <person name="Dunand C."/>
            <person name="Zachgo S."/>
            <person name="Langdale J."/>
            <person name="Maumus F."/>
            <person name="Straeten D.V.D."/>
            <person name="Gould S.B."/>
            <person name="Rensing S.A."/>
        </authorList>
    </citation>
    <scope>NUCLEOTIDE SEQUENCE [LARGE SCALE GENOMIC DNA]</scope>
    <source>
        <strain evidence="8 9">S276</strain>
    </source>
</reference>
<feature type="region of interest" description="Disordered" evidence="6">
    <location>
        <begin position="246"/>
        <end position="277"/>
    </location>
</feature>
<dbReference type="Gene3D" id="1.10.8.640">
    <property type="entry name" value="Cytochrome C biogenesis protein"/>
    <property type="match status" value="1"/>
</dbReference>
<keyword evidence="4 5" id="KW-0408">Iron</keyword>
<dbReference type="PANTHER" id="PTHR47601:SF1">
    <property type="entry name" value="CYTOCHROME C-TYPE BIOGENESIS CCMH-LIKE MITOCHONDRIAL PROTEIN"/>
    <property type="match status" value="1"/>
</dbReference>
<evidence type="ECO:0000256" key="3">
    <source>
        <dbReference type="ARBA" id="ARBA00022723"/>
    </source>
</evidence>
<organism evidence="8 9">
    <name type="scientific">Chara braunii</name>
    <name type="common">Braun's stonewort</name>
    <dbReference type="NCBI Taxonomy" id="69332"/>
    <lineage>
        <taxon>Eukaryota</taxon>
        <taxon>Viridiplantae</taxon>
        <taxon>Streptophyta</taxon>
        <taxon>Charophyceae</taxon>
        <taxon>Charales</taxon>
        <taxon>Characeae</taxon>
        <taxon>Chara</taxon>
    </lineage>
</organism>
<evidence type="ECO:0000256" key="5">
    <source>
        <dbReference type="RuleBase" id="RU364112"/>
    </source>
</evidence>
<keyword evidence="5" id="KW-0999">Mitochondrion inner membrane</keyword>
<keyword evidence="2 5" id="KW-0349">Heme</keyword>
<dbReference type="Proteomes" id="UP000265515">
    <property type="component" value="Unassembled WGS sequence"/>
</dbReference>
<gene>
    <name evidence="8" type="ORF">CBR_g32010</name>
</gene>
<keyword evidence="5" id="KW-0496">Mitochondrion</keyword>
<dbReference type="OrthoDB" id="2020000at2759"/>
<keyword evidence="5" id="KW-0812">Transmembrane</keyword>
<dbReference type="AlphaFoldDB" id="A0A388LG94"/>
<name>A0A388LG94_CHABU</name>
<evidence type="ECO:0000256" key="4">
    <source>
        <dbReference type="ARBA" id="ARBA00023004"/>
    </source>
</evidence>
<feature type="compositionally biased region" description="Low complexity" evidence="6">
    <location>
        <begin position="34"/>
        <end position="52"/>
    </location>
</feature>
<feature type="domain" description="CcmH/CycL/Ccl2/NrfF N-terminal" evidence="7">
    <location>
        <begin position="68"/>
        <end position="204"/>
    </location>
</feature>
<evidence type="ECO:0000256" key="2">
    <source>
        <dbReference type="ARBA" id="ARBA00022617"/>
    </source>
</evidence>
<feature type="transmembrane region" description="Helical" evidence="5">
    <location>
        <begin position="153"/>
        <end position="173"/>
    </location>
</feature>
<dbReference type="Pfam" id="PF03918">
    <property type="entry name" value="CcmH"/>
    <property type="match status" value="1"/>
</dbReference>
<evidence type="ECO:0000313" key="9">
    <source>
        <dbReference type="Proteomes" id="UP000265515"/>
    </source>
</evidence>
<feature type="compositionally biased region" description="Basic and acidic residues" evidence="6">
    <location>
        <begin position="256"/>
        <end position="277"/>
    </location>
</feature>
<feature type="compositionally biased region" description="Basic and acidic residues" evidence="6">
    <location>
        <begin position="329"/>
        <end position="348"/>
    </location>
</feature>
<evidence type="ECO:0000313" key="8">
    <source>
        <dbReference type="EMBL" id="GBG81336.1"/>
    </source>
</evidence>
<dbReference type="GO" id="GO:0046872">
    <property type="term" value="F:metal ion binding"/>
    <property type="evidence" value="ECO:0007669"/>
    <property type="project" value="UniProtKB-KW"/>
</dbReference>
<dbReference type="Gramene" id="GBG81336">
    <property type="protein sequence ID" value="GBG81336"/>
    <property type="gene ID" value="CBR_g32010"/>
</dbReference>